<dbReference type="Proteomes" id="UP000299102">
    <property type="component" value="Unassembled WGS sequence"/>
</dbReference>
<comment type="caution">
    <text evidence="2">The sequence shown here is derived from an EMBL/GenBank/DDBJ whole genome shotgun (WGS) entry which is preliminary data.</text>
</comment>
<keyword evidence="3" id="KW-1185">Reference proteome</keyword>
<gene>
    <name evidence="2" type="ORF">EVAR_51779_1</name>
</gene>
<feature type="region of interest" description="Disordered" evidence="1">
    <location>
        <begin position="1"/>
        <end position="31"/>
    </location>
</feature>
<proteinExistence type="predicted"/>
<organism evidence="2 3">
    <name type="scientific">Eumeta variegata</name>
    <name type="common">Bagworm moth</name>
    <name type="synonym">Eumeta japonica</name>
    <dbReference type="NCBI Taxonomy" id="151549"/>
    <lineage>
        <taxon>Eukaryota</taxon>
        <taxon>Metazoa</taxon>
        <taxon>Ecdysozoa</taxon>
        <taxon>Arthropoda</taxon>
        <taxon>Hexapoda</taxon>
        <taxon>Insecta</taxon>
        <taxon>Pterygota</taxon>
        <taxon>Neoptera</taxon>
        <taxon>Endopterygota</taxon>
        <taxon>Lepidoptera</taxon>
        <taxon>Glossata</taxon>
        <taxon>Ditrysia</taxon>
        <taxon>Tineoidea</taxon>
        <taxon>Psychidae</taxon>
        <taxon>Oiketicinae</taxon>
        <taxon>Eumeta</taxon>
    </lineage>
</organism>
<protein>
    <submittedName>
        <fullName evidence="2">Uncharacterized protein</fullName>
    </submittedName>
</protein>
<dbReference type="EMBL" id="BGZK01000801">
    <property type="protein sequence ID" value="GBP61012.1"/>
    <property type="molecule type" value="Genomic_DNA"/>
</dbReference>
<reference evidence="2 3" key="1">
    <citation type="journal article" date="2019" name="Commun. Biol.">
        <title>The bagworm genome reveals a unique fibroin gene that provides high tensile strength.</title>
        <authorList>
            <person name="Kono N."/>
            <person name="Nakamura H."/>
            <person name="Ohtoshi R."/>
            <person name="Tomita M."/>
            <person name="Numata K."/>
            <person name="Arakawa K."/>
        </authorList>
    </citation>
    <scope>NUCLEOTIDE SEQUENCE [LARGE SCALE GENOMIC DNA]</scope>
</reference>
<dbReference type="AlphaFoldDB" id="A0A4C1XDG5"/>
<evidence type="ECO:0000313" key="3">
    <source>
        <dbReference type="Proteomes" id="UP000299102"/>
    </source>
</evidence>
<sequence length="95" mass="10375">MSNGNSLMSRGRTQRTRRETQNVKSNDRPARCTHTSAVFAQKLTDFVREGVVDTGPAGCTSHTRYVRTLQPVRCTHRLIGGRGARVGAVAVVHVA</sequence>
<evidence type="ECO:0000256" key="1">
    <source>
        <dbReference type="SAM" id="MobiDB-lite"/>
    </source>
</evidence>
<feature type="compositionally biased region" description="Basic and acidic residues" evidence="1">
    <location>
        <begin position="16"/>
        <end position="30"/>
    </location>
</feature>
<evidence type="ECO:0000313" key="2">
    <source>
        <dbReference type="EMBL" id="GBP61012.1"/>
    </source>
</evidence>
<name>A0A4C1XDG5_EUMVA</name>
<accession>A0A4C1XDG5</accession>